<dbReference type="EMBL" id="AACKNS010000002">
    <property type="protein sequence ID" value="EAK9993583.1"/>
    <property type="molecule type" value="Genomic_DNA"/>
</dbReference>
<dbReference type="RefSeq" id="WP_043020255.1">
    <property type="nucleotide sequence ID" value="NZ_JAOZXD010000007.1"/>
</dbReference>
<accession>A0A5L8U0J0</accession>
<protein>
    <submittedName>
        <fullName evidence="1">XRE family transcriptional regulator</fullName>
    </submittedName>
</protein>
<name>A0A5L8U0J0_CAMLA</name>
<dbReference type="InterPro" id="IPR010982">
    <property type="entry name" value="Lambda_DNA-bd_dom_sf"/>
</dbReference>
<comment type="caution">
    <text evidence="1">The sequence shown here is derived from an EMBL/GenBank/DDBJ whole genome shotgun (WGS) entry which is preliminary data.</text>
</comment>
<evidence type="ECO:0000313" key="2">
    <source>
        <dbReference type="Proteomes" id="UP000476009"/>
    </source>
</evidence>
<gene>
    <name evidence="1" type="ORF">A9458_01735</name>
</gene>
<proteinExistence type="predicted"/>
<dbReference type="AlphaFoldDB" id="A0A5L8U0J0"/>
<evidence type="ECO:0000313" key="1">
    <source>
        <dbReference type="EMBL" id="EAK9993583.1"/>
    </source>
</evidence>
<reference evidence="1 2" key="1">
    <citation type="submission" date="2018-05" db="EMBL/GenBank/DDBJ databases">
        <authorList>
            <consortium name="PulseNet: The National Subtyping Network for Foodborne Disease Surveillance"/>
            <person name="Tarr C.L."/>
            <person name="Trees E."/>
            <person name="Katz L.S."/>
            <person name="Carleton-Romer H.A."/>
            <person name="Stroika S."/>
            <person name="Kucerova Z."/>
            <person name="Roache K.F."/>
            <person name="Sabol A.L."/>
            <person name="Besser J."/>
            <person name="Gerner-Smidt P."/>
        </authorList>
    </citation>
    <scope>NUCLEOTIDE SEQUENCE [LARGE SCALE GENOMIC DNA]</scope>
    <source>
        <strain evidence="1 2">D5625</strain>
    </source>
</reference>
<dbReference type="SUPFAM" id="SSF47413">
    <property type="entry name" value="lambda repressor-like DNA-binding domains"/>
    <property type="match status" value="1"/>
</dbReference>
<dbReference type="Proteomes" id="UP000476009">
    <property type="component" value="Unassembled WGS sequence"/>
</dbReference>
<dbReference type="GO" id="GO:0003677">
    <property type="term" value="F:DNA binding"/>
    <property type="evidence" value="ECO:0007669"/>
    <property type="project" value="InterPro"/>
</dbReference>
<sequence length="71" mass="8598">MTNIEFESILKKYNLTKKEFASLCDLPYQTLMNWKQSDKTPSWVKSWLENYIKAQSYEELKNKVFEIENIQ</sequence>
<organism evidence="1 2">
    <name type="scientific">Campylobacter lari</name>
    <dbReference type="NCBI Taxonomy" id="201"/>
    <lineage>
        <taxon>Bacteria</taxon>
        <taxon>Pseudomonadati</taxon>
        <taxon>Campylobacterota</taxon>
        <taxon>Epsilonproteobacteria</taxon>
        <taxon>Campylobacterales</taxon>
        <taxon>Campylobacteraceae</taxon>
        <taxon>Campylobacter</taxon>
    </lineage>
</organism>